<dbReference type="Gene3D" id="2.40.70.10">
    <property type="entry name" value="Acid Proteases"/>
    <property type="match status" value="1"/>
</dbReference>
<evidence type="ECO:0000313" key="4">
    <source>
        <dbReference type="Proteomes" id="UP000276133"/>
    </source>
</evidence>
<evidence type="ECO:0000313" key="3">
    <source>
        <dbReference type="EMBL" id="RNA44084.1"/>
    </source>
</evidence>
<dbReference type="EMBL" id="REGN01000157">
    <property type="protein sequence ID" value="RNA44084.1"/>
    <property type="molecule type" value="Genomic_DNA"/>
</dbReference>
<dbReference type="AlphaFoldDB" id="A0A3M7T7P7"/>
<keyword evidence="1" id="KW-0479">Metal-binding</keyword>
<accession>A0A3M7T7P7</accession>
<dbReference type="Gene3D" id="4.10.60.10">
    <property type="entry name" value="Zinc finger, CCHC-type"/>
    <property type="match status" value="1"/>
</dbReference>
<organism evidence="3 4">
    <name type="scientific">Brachionus plicatilis</name>
    <name type="common">Marine rotifer</name>
    <name type="synonym">Brachionus muelleri</name>
    <dbReference type="NCBI Taxonomy" id="10195"/>
    <lineage>
        <taxon>Eukaryota</taxon>
        <taxon>Metazoa</taxon>
        <taxon>Spiralia</taxon>
        <taxon>Gnathifera</taxon>
        <taxon>Rotifera</taxon>
        <taxon>Eurotatoria</taxon>
        <taxon>Monogononta</taxon>
        <taxon>Pseudotrocha</taxon>
        <taxon>Ploima</taxon>
        <taxon>Brachionidae</taxon>
        <taxon>Brachionus</taxon>
    </lineage>
</organism>
<evidence type="ECO:0000259" key="2">
    <source>
        <dbReference type="PROSITE" id="PS50158"/>
    </source>
</evidence>
<sequence>MLVLRAREHEGLPFGFSGIRERSRNMFNQGTGRYITEGEIRNLITPKLESNIMFQNQNKHDGNSQNNVETIRNSYDNSFVNANLSNMSNYSKLLNNSNDGSYLNSTIRNYVPNYPVQKPAMRCFLCNQEGHIKRNCPNGIRNMNNQYYRLGYDSQYSSLNRSTPMATIRNDQRNQFSANRNNINEESDNYDLKYVFGYLNGEKIECLFDTGSVKTLISQNIWRKLGCKELQKTKGSFTTANGQPLNVIGSYTVSLRIGTNEVKLDVFVAVDLQHDCLIGLDYIGKVQGTRDKLKEIYSSLGGEEKFAPEMLVSEKKCTICHEDVEMNMVWQHVRSCANRDKLKHFEERMDQMLITCGLCERRYKVDDYSVHLLDCQKKTCDNCGEEIKKVEEAQHLLTCRPAVVPIFSCLRCKTGLTEDEYAQHVVECMVPRENCRLCKGVIGHNHTNVWHARSVQPSQILRIG</sequence>
<dbReference type="Proteomes" id="UP000276133">
    <property type="component" value="Unassembled WGS sequence"/>
</dbReference>
<gene>
    <name evidence="3" type="ORF">BpHYR1_042635</name>
</gene>
<reference evidence="3 4" key="1">
    <citation type="journal article" date="2018" name="Sci. Rep.">
        <title>Genomic signatures of local adaptation to the degree of environmental predictability in rotifers.</title>
        <authorList>
            <person name="Franch-Gras L."/>
            <person name="Hahn C."/>
            <person name="Garcia-Roger E.M."/>
            <person name="Carmona M.J."/>
            <person name="Serra M."/>
            <person name="Gomez A."/>
        </authorList>
    </citation>
    <scope>NUCLEOTIDE SEQUENCE [LARGE SCALE GENOMIC DNA]</scope>
    <source>
        <strain evidence="3">HYR1</strain>
    </source>
</reference>
<comment type="caution">
    <text evidence="3">The sequence shown here is derived from an EMBL/GenBank/DDBJ whole genome shotgun (WGS) entry which is preliminary data.</text>
</comment>
<proteinExistence type="predicted"/>
<dbReference type="InterPro" id="IPR001878">
    <property type="entry name" value="Znf_CCHC"/>
</dbReference>
<dbReference type="GO" id="GO:0008270">
    <property type="term" value="F:zinc ion binding"/>
    <property type="evidence" value="ECO:0007669"/>
    <property type="project" value="UniProtKB-KW"/>
</dbReference>
<dbReference type="InterPro" id="IPR036875">
    <property type="entry name" value="Znf_CCHC_sf"/>
</dbReference>
<dbReference type="SUPFAM" id="SSF57756">
    <property type="entry name" value="Retrovirus zinc finger-like domains"/>
    <property type="match status" value="1"/>
</dbReference>
<feature type="domain" description="CCHC-type" evidence="2">
    <location>
        <begin position="122"/>
        <end position="138"/>
    </location>
</feature>
<dbReference type="OrthoDB" id="6776947at2759"/>
<dbReference type="Pfam" id="PF13975">
    <property type="entry name" value="gag-asp_proteas"/>
    <property type="match status" value="1"/>
</dbReference>
<dbReference type="Gene3D" id="3.30.1490.490">
    <property type="match status" value="1"/>
</dbReference>
<dbReference type="SMART" id="SM00343">
    <property type="entry name" value="ZnF_C2HC"/>
    <property type="match status" value="1"/>
</dbReference>
<dbReference type="PROSITE" id="PS50158">
    <property type="entry name" value="ZF_CCHC"/>
    <property type="match status" value="1"/>
</dbReference>
<dbReference type="PANTHER" id="PTHR36943">
    <property type="entry name" value="CCHC-TYPE DOMAIN-CONTAINING PROTEIN"/>
    <property type="match status" value="1"/>
</dbReference>
<protein>
    <recommendedName>
        <fullName evidence="2">CCHC-type domain-containing protein</fullName>
    </recommendedName>
</protein>
<keyword evidence="1" id="KW-0862">Zinc</keyword>
<name>A0A3M7T7P7_BRAPC</name>
<keyword evidence="1" id="KW-0863">Zinc-finger</keyword>
<dbReference type="GO" id="GO:0003676">
    <property type="term" value="F:nucleic acid binding"/>
    <property type="evidence" value="ECO:0007669"/>
    <property type="project" value="InterPro"/>
</dbReference>
<evidence type="ECO:0000256" key="1">
    <source>
        <dbReference type="PROSITE-ProRule" id="PRU00047"/>
    </source>
</evidence>
<dbReference type="InterPro" id="IPR021109">
    <property type="entry name" value="Peptidase_aspartic_dom_sf"/>
</dbReference>
<dbReference type="Pfam" id="PF00098">
    <property type="entry name" value="zf-CCHC"/>
    <property type="match status" value="1"/>
</dbReference>
<keyword evidence="4" id="KW-1185">Reference proteome</keyword>
<dbReference type="PANTHER" id="PTHR36943:SF1">
    <property type="entry name" value="CCHC-TYPE DOMAIN-CONTAINING PROTEIN"/>
    <property type="match status" value="1"/>
</dbReference>
<dbReference type="SUPFAM" id="SSF50630">
    <property type="entry name" value="Acid proteases"/>
    <property type="match status" value="1"/>
</dbReference>